<dbReference type="AlphaFoldDB" id="A0A1H6WEV3"/>
<keyword evidence="4 5" id="KW-0472">Membrane</keyword>
<evidence type="ECO:0000256" key="2">
    <source>
        <dbReference type="ARBA" id="ARBA00022692"/>
    </source>
</evidence>
<evidence type="ECO:0000313" key="6">
    <source>
        <dbReference type="EMBL" id="SEJ15559.1"/>
    </source>
</evidence>
<feature type="transmembrane region" description="Helical" evidence="5">
    <location>
        <begin position="32"/>
        <end position="48"/>
    </location>
</feature>
<dbReference type="STRING" id="1416801.SAMN05192553_102663"/>
<comment type="subcellular location">
    <subcellularLocation>
        <location evidence="1">Membrane</location>
        <topology evidence="1">Multi-pass membrane protein</topology>
    </subcellularLocation>
</comment>
<feature type="transmembrane region" description="Helical" evidence="5">
    <location>
        <begin position="54"/>
        <end position="74"/>
    </location>
</feature>
<protein>
    <submittedName>
        <fullName evidence="6">Bacteriophage holin family protein</fullName>
    </submittedName>
</protein>
<dbReference type="EMBL" id="FNZH01000002">
    <property type="protein sequence ID" value="SEJ15559.1"/>
    <property type="molecule type" value="Genomic_DNA"/>
</dbReference>
<keyword evidence="2 5" id="KW-0812">Transmembrane</keyword>
<sequence>MADAIKSHSLMNAHLLQRSAQIITDIFDKSKWAFLLTPVFMFFQTYIFNDFDYLKWLVVLIALDTALGFGLAIGRREIDKDRFGDILIKIIVYSSCLVVGHVLENFTVSGDTIPGGDYMKLLIYVAIIIKEAISVLDNAGKISKKLVPQFILARLKGFDETGDFKNFKDAKSNQDTKS</sequence>
<gene>
    <name evidence="6" type="ORF">SAMN05192553_102663</name>
</gene>
<accession>A0A1H6WEV3</accession>
<proteinExistence type="predicted"/>
<keyword evidence="3 5" id="KW-1133">Transmembrane helix</keyword>
<dbReference type="OrthoDB" id="885086at2"/>
<name>A0A1H6WEV3_9BACT</name>
<reference evidence="7" key="1">
    <citation type="submission" date="2016-10" db="EMBL/GenBank/DDBJ databases">
        <authorList>
            <person name="Varghese N."/>
            <person name="Submissions S."/>
        </authorList>
    </citation>
    <scope>NUCLEOTIDE SEQUENCE [LARGE SCALE GENOMIC DNA]</scope>
    <source>
        <strain evidence="7">IBRC-M 10761</strain>
    </source>
</reference>
<dbReference type="RefSeq" id="WP_092171881.1">
    <property type="nucleotide sequence ID" value="NZ_FNZH01000002.1"/>
</dbReference>
<evidence type="ECO:0000256" key="4">
    <source>
        <dbReference type="ARBA" id="ARBA00023136"/>
    </source>
</evidence>
<evidence type="ECO:0000256" key="3">
    <source>
        <dbReference type="ARBA" id="ARBA00022989"/>
    </source>
</evidence>
<organism evidence="6 7">
    <name type="scientific">Cyclobacterium xiamenense</name>
    <dbReference type="NCBI Taxonomy" id="1297121"/>
    <lineage>
        <taxon>Bacteria</taxon>
        <taxon>Pseudomonadati</taxon>
        <taxon>Bacteroidota</taxon>
        <taxon>Cytophagia</taxon>
        <taxon>Cytophagales</taxon>
        <taxon>Cyclobacteriaceae</taxon>
        <taxon>Cyclobacterium</taxon>
    </lineage>
</organism>
<feature type="transmembrane region" description="Helical" evidence="5">
    <location>
        <begin position="118"/>
        <end position="136"/>
    </location>
</feature>
<dbReference type="InterPro" id="IPR006480">
    <property type="entry name" value="Phage_holin_4_1"/>
</dbReference>
<dbReference type="Proteomes" id="UP000199403">
    <property type="component" value="Unassembled WGS sequence"/>
</dbReference>
<evidence type="ECO:0000256" key="1">
    <source>
        <dbReference type="ARBA" id="ARBA00004141"/>
    </source>
</evidence>
<dbReference type="Pfam" id="PF05105">
    <property type="entry name" value="Phage_holin_4_1"/>
    <property type="match status" value="1"/>
</dbReference>
<keyword evidence="7" id="KW-1185">Reference proteome</keyword>
<dbReference type="GO" id="GO:0016020">
    <property type="term" value="C:membrane"/>
    <property type="evidence" value="ECO:0007669"/>
    <property type="project" value="UniProtKB-SubCell"/>
</dbReference>
<evidence type="ECO:0000313" key="7">
    <source>
        <dbReference type="Proteomes" id="UP000199403"/>
    </source>
</evidence>
<feature type="transmembrane region" description="Helical" evidence="5">
    <location>
        <begin position="86"/>
        <end position="103"/>
    </location>
</feature>
<evidence type="ECO:0000256" key="5">
    <source>
        <dbReference type="SAM" id="Phobius"/>
    </source>
</evidence>